<comment type="caution">
    <text evidence="2">The sequence shown here is derived from an EMBL/GenBank/DDBJ whole genome shotgun (WGS) entry which is preliminary data.</text>
</comment>
<name>A0A8J6G630_MICOH</name>
<protein>
    <submittedName>
        <fullName evidence="2">POU domain, class 5, transcription factor 1</fullName>
    </submittedName>
</protein>
<organism evidence="2 3">
    <name type="scientific">Microtus ochrogaster</name>
    <name type="common">Prairie vole</name>
    <dbReference type="NCBI Taxonomy" id="79684"/>
    <lineage>
        <taxon>Eukaryota</taxon>
        <taxon>Metazoa</taxon>
        <taxon>Chordata</taxon>
        <taxon>Craniata</taxon>
        <taxon>Vertebrata</taxon>
        <taxon>Euteleostomi</taxon>
        <taxon>Mammalia</taxon>
        <taxon>Eutheria</taxon>
        <taxon>Euarchontoglires</taxon>
        <taxon>Glires</taxon>
        <taxon>Rodentia</taxon>
        <taxon>Myomorpha</taxon>
        <taxon>Muroidea</taxon>
        <taxon>Cricetidae</taxon>
        <taxon>Arvicolinae</taxon>
        <taxon>Microtus</taxon>
    </lineage>
</organism>
<reference evidence="2" key="1">
    <citation type="submission" date="2020-03" db="EMBL/GenBank/DDBJ databases">
        <title>Studies in the Genomics of Life Span.</title>
        <authorList>
            <person name="Glass D."/>
        </authorList>
    </citation>
    <scope>NUCLEOTIDE SEQUENCE</scope>
    <source>
        <strain evidence="2">LTLLF</strain>
        <tissue evidence="2">Muscle</tissue>
    </source>
</reference>
<evidence type="ECO:0000313" key="2">
    <source>
        <dbReference type="EMBL" id="KAH0504829.1"/>
    </source>
</evidence>
<dbReference type="EMBL" id="JAATJU010024829">
    <property type="protein sequence ID" value="KAH0504829.1"/>
    <property type="molecule type" value="Genomic_DNA"/>
</dbReference>
<accession>A0A8J6G630</accession>
<evidence type="ECO:0000259" key="1">
    <source>
        <dbReference type="PROSITE" id="PS51179"/>
    </source>
</evidence>
<dbReference type="Proteomes" id="UP000710432">
    <property type="component" value="Unassembled WGS sequence"/>
</dbReference>
<gene>
    <name evidence="2" type="ORF">LTLLF_181320</name>
</gene>
<feature type="domain" description="POU-specific" evidence="1">
    <location>
        <begin position="1"/>
        <end position="16"/>
    </location>
</feature>
<sequence length="141" mass="15806">MCKMRPLLEKWVEEPGKHVSAVPEAHLSGDKHYRQVARPGEGCGPMWFCNRRQKGKRSSTDYSQREEYEAAGSPFPGGLYLFLYPQGPILVPQAMEAPTLPHSTLQSRFLRARPFLLFPSLLRALPCIQTEAPALPGDEVS</sequence>
<dbReference type="AlphaFoldDB" id="A0A8J6G630"/>
<dbReference type="PROSITE" id="PS51179">
    <property type="entry name" value="POU_3"/>
    <property type="match status" value="1"/>
</dbReference>
<evidence type="ECO:0000313" key="3">
    <source>
        <dbReference type="Proteomes" id="UP000710432"/>
    </source>
</evidence>
<proteinExistence type="predicted"/>
<dbReference type="InterPro" id="IPR000327">
    <property type="entry name" value="POU_dom"/>
</dbReference>
<dbReference type="GO" id="GO:0003700">
    <property type="term" value="F:DNA-binding transcription factor activity"/>
    <property type="evidence" value="ECO:0007669"/>
    <property type="project" value="InterPro"/>
</dbReference>